<dbReference type="Proteomes" id="UP000245911">
    <property type="component" value="Unassembled WGS sequence"/>
</dbReference>
<evidence type="ECO:0000313" key="5">
    <source>
        <dbReference type="Proteomes" id="UP000245911"/>
    </source>
</evidence>
<dbReference type="Gene3D" id="3.40.720.10">
    <property type="entry name" value="Alkaline Phosphatase, subunit A"/>
    <property type="match status" value="1"/>
</dbReference>
<accession>A0A2T8HQR4</accession>
<evidence type="ECO:0000256" key="1">
    <source>
        <dbReference type="ARBA" id="ARBA00022723"/>
    </source>
</evidence>
<dbReference type="GO" id="GO:0008484">
    <property type="term" value="F:sulfuric ester hydrolase activity"/>
    <property type="evidence" value="ECO:0007669"/>
    <property type="project" value="TreeGrafter"/>
</dbReference>
<dbReference type="SUPFAM" id="SSF53649">
    <property type="entry name" value="Alkaline phosphatase-like"/>
    <property type="match status" value="1"/>
</dbReference>
<evidence type="ECO:0000313" key="4">
    <source>
        <dbReference type="EMBL" id="PVH27622.1"/>
    </source>
</evidence>
<organism evidence="4 5">
    <name type="scientific">Pararhodobacter oceanensis</name>
    <dbReference type="NCBI Taxonomy" id="2172121"/>
    <lineage>
        <taxon>Bacteria</taxon>
        <taxon>Pseudomonadati</taxon>
        <taxon>Pseudomonadota</taxon>
        <taxon>Alphaproteobacteria</taxon>
        <taxon>Rhodobacterales</taxon>
        <taxon>Paracoccaceae</taxon>
        <taxon>Pararhodobacter</taxon>
    </lineage>
</organism>
<dbReference type="GO" id="GO:0046872">
    <property type="term" value="F:metal ion binding"/>
    <property type="evidence" value="ECO:0007669"/>
    <property type="project" value="UniProtKB-KW"/>
</dbReference>
<dbReference type="Pfam" id="PF00884">
    <property type="entry name" value="Sulfatase"/>
    <property type="match status" value="1"/>
</dbReference>
<keyword evidence="5" id="KW-1185">Reference proteome</keyword>
<comment type="caution">
    <text evidence="4">The sequence shown here is derived from an EMBL/GenBank/DDBJ whole genome shotgun (WGS) entry which is preliminary data.</text>
</comment>
<dbReference type="OrthoDB" id="9795675at2"/>
<dbReference type="PANTHER" id="PTHR45953:SF1">
    <property type="entry name" value="IDURONATE 2-SULFATASE"/>
    <property type="match status" value="1"/>
</dbReference>
<keyword evidence="1" id="KW-0479">Metal-binding</keyword>
<proteinExistence type="predicted"/>
<dbReference type="EMBL" id="QDKM01000011">
    <property type="protein sequence ID" value="PVH27622.1"/>
    <property type="molecule type" value="Genomic_DNA"/>
</dbReference>
<evidence type="ECO:0000256" key="2">
    <source>
        <dbReference type="ARBA" id="ARBA00022801"/>
    </source>
</evidence>
<sequence>MKTPKNILFLMADEHQAGALSVLHHPHVQTPNLDRLAARGSVFLNAYTASPICVPARAAVATGRYPHETGYWDNALAYDGRFPSWGHILQAGGVSVTSIGKLHYRNSEDRTGFDQQILPIHILNGIGQIWGSVRNPLPTKSKGGSMLGGIGAGVSKYNLYDMEVANAAVDWLNMPARTEAPWAAFVSFVAPHFPLIVPEEYLDKYPAQDMPLPAVRPGIDGYEAHPWVARMNDIEDSDAELGSDQRRREAIAAYYALCSFVDQQIGKVLDALDASGQGDDTLIIYTSDHGENLGMRGRWGKSLLYREATQVPLIMAGPGIAAGAQVTTPVSLVDIPPTITDAFGLPPDPDWAGRSLTDIAAEPADPRRVVFAEYHAVNSPSGGFMVADAGWKYHEYIGYAPELFDLESDPLERHNLAGDPAYAAQEARMRKALHAICDPARVDASAKADQDRLVAGFGGPEKAFRIGPSGATPAPGP</sequence>
<dbReference type="InterPro" id="IPR017850">
    <property type="entry name" value="Alkaline_phosphatase_core_sf"/>
</dbReference>
<name>A0A2T8HQR4_9RHOB</name>
<protein>
    <submittedName>
        <fullName evidence="4">Sulfatase</fullName>
    </submittedName>
</protein>
<dbReference type="CDD" id="cd16037">
    <property type="entry name" value="sulfatase_like"/>
    <property type="match status" value="1"/>
</dbReference>
<keyword evidence="2" id="KW-0378">Hydrolase</keyword>
<dbReference type="AlphaFoldDB" id="A0A2T8HQR4"/>
<gene>
    <name evidence="4" type="ORF">DDE20_16735</name>
</gene>
<dbReference type="PANTHER" id="PTHR45953">
    <property type="entry name" value="IDURONATE 2-SULFATASE"/>
    <property type="match status" value="1"/>
</dbReference>
<reference evidence="4 5" key="1">
    <citation type="submission" date="2018-04" db="EMBL/GenBank/DDBJ databases">
        <title>Pararhodobacter oceanense sp. nov., isolated from marine intertidal sediment.</title>
        <authorList>
            <person name="Wang X.-L."/>
            <person name="Du Z.-J."/>
        </authorList>
    </citation>
    <scope>NUCLEOTIDE SEQUENCE [LARGE SCALE GENOMIC DNA]</scope>
    <source>
        <strain evidence="4 5">AM505</strain>
    </source>
</reference>
<evidence type="ECO:0000259" key="3">
    <source>
        <dbReference type="Pfam" id="PF00884"/>
    </source>
</evidence>
<feature type="domain" description="Sulfatase N-terminal" evidence="3">
    <location>
        <begin position="5"/>
        <end position="344"/>
    </location>
</feature>
<dbReference type="InterPro" id="IPR000917">
    <property type="entry name" value="Sulfatase_N"/>
</dbReference>
<dbReference type="RefSeq" id="WP_116559680.1">
    <property type="nucleotide sequence ID" value="NZ_QDKM01000011.1"/>
</dbReference>
<dbReference type="GO" id="GO:0005737">
    <property type="term" value="C:cytoplasm"/>
    <property type="evidence" value="ECO:0007669"/>
    <property type="project" value="TreeGrafter"/>
</dbReference>